<reference evidence="1 2" key="1">
    <citation type="submission" date="2021-04" db="EMBL/GenBank/DDBJ databases">
        <authorList>
            <person name="Bliznina A."/>
        </authorList>
    </citation>
    <scope>NUCLEOTIDE SEQUENCE [LARGE SCALE GENOMIC DNA]</scope>
</reference>
<dbReference type="Proteomes" id="UP001158576">
    <property type="component" value="Chromosome XSR"/>
</dbReference>
<proteinExistence type="predicted"/>
<name>A0ABN7SKX0_OIKDI</name>
<evidence type="ECO:0000313" key="2">
    <source>
        <dbReference type="Proteomes" id="UP001158576"/>
    </source>
</evidence>
<sequence>MSLSRRGSFFEVEISEDEAEQPKSEFLDRVLEETEEKDEVTELKNSKLKEDIFDASDRLRSASLANLGLTDEVAATGGDGYQACLELKDLVEQIVENFEIIRNLEEEIVNQS</sequence>
<organism evidence="1 2">
    <name type="scientific">Oikopleura dioica</name>
    <name type="common">Tunicate</name>
    <dbReference type="NCBI Taxonomy" id="34765"/>
    <lineage>
        <taxon>Eukaryota</taxon>
        <taxon>Metazoa</taxon>
        <taxon>Chordata</taxon>
        <taxon>Tunicata</taxon>
        <taxon>Appendicularia</taxon>
        <taxon>Copelata</taxon>
        <taxon>Oikopleuridae</taxon>
        <taxon>Oikopleura</taxon>
    </lineage>
</organism>
<keyword evidence="2" id="KW-1185">Reference proteome</keyword>
<protein>
    <submittedName>
        <fullName evidence="1">Oidioi.mRNA.OKI2018_I69.XSR.g15644.t1.cds</fullName>
    </submittedName>
</protein>
<dbReference type="EMBL" id="OU015569">
    <property type="protein sequence ID" value="CAG5098411.1"/>
    <property type="molecule type" value="Genomic_DNA"/>
</dbReference>
<gene>
    <name evidence="1" type="ORF">OKIOD_LOCUS7202</name>
</gene>
<accession>A0ABN7SKX0</accession>
<evidence type="ECO:0000313" key="1">
    <source>
        <dbReference type="EMBL" id="CAG5098411.1"/>
    </source>
</evidence>